<comment type="caution">
    <text evidence="1">The sequence shown here is derived from an EMBL/GenBank/DDBJ whole genome shotgun (WGS) entry which is preliminary data.</text>
</comment>
<name>A0ABW2BHV8_9HYPH</name>
<evidence type="ECO:0000313" key="2">
    <source>
        <dbReference type="Proteomes" id="UP001596292"/>
    </source>
</evidence>
<gene>
    <name evidence="1" type="ORF">ACFQE0_07625</name>
</gene>
<dbReference type="InterPro" id="IPR021251">
    <property type="entry name" value="DUF2793"/>
</dbReference>
<evidence type="ECO:0000313" key="1">
    <source>
        <dbReference type="EMBL" id="MFC6789499.1"/>
    </source>
</evidence>
<dbReference type="EMBL" id="JBHSWN010000001">
    <property type="protein sequence ID" value="MFC6789499.1"/>
    <property type="molecule type" value="Genomic_DNA"/>
</dbReference>
<dbReference type="Pfam" id="PF10983">
    <property type="entry name" value="DUF2793"/>
    <property type="match status" value="1"/>
</dbReference>
<organism evidence="1 2">
    <name type="scientific">Methylobacterium komagatae</name>
    <dbReference type="NCBI Taxonomy" id="374425"/>
    <lineage>
        <taxon>Bacteria</taxon>
        <taxon>Pseudomonadati</taxon>
        <taxon>Pseudomonadota</taxon>
        <taxon>Alphaproteobacteria</taxon>
        <taxon>Hyphomicrobiales</taxon>
        <taxon>Methylobacteriaceae</taxon>
        <taxon>Methylobacterium</taxon>
    </lineage>
</organism>
<keyword evidence="2" id="KW-1185">Reference proteome</keyword>
<dbReference type="Proteomes" id="UP001596292">
    <property type="component" value="Unassembled WGS sequence"/>
</dbReference>
<dbReference type="RefSeq" id="WP_378968526.1">
    <property type="nucleotide sequence ID" value="NZ_JBHSWN010000001.1"/>
</dbReference>
<proteinExistence type="predicted"/>
<sequence length="488" mass="51496">MSDVTTHLGLPLLAAGQAQKHVTHNEALALLDGLVQLACLDKDLGAPPTSPAEGDRYLVTAPSPTGAWVGLSGQVVRFTDGVWVGAVPATGWIAYIADEKRAYVFDGQTWAPLTSSGALDRLGINTQADATNRLALKSDAALFSWDDVTPGSGDARFTVNKKAASRDAGFVFQTGWSSRALFGTLGGDDFVLKTSSDGSAFVTALKAAAATGIVSFSKSPVAPTPASTDSSTQIATTAYVQRALAPSRVAVSDADYTVQATDRIVAVTKLTASQTLTLPSASAFPPGTNLTILDETGACSPARPLTLHLTSGDTINGMPGLVLDTPYAFLSLQSDGVSRWTVAGRKPMANRSTFTSVAYPGPKQVLDNGFHRVVMPNILSDDGQNWDSANNWYVCPRTGIYQVDANLRLLDHTASGTQYGLGVYIDEADGPWFLWHCTGTGSAFRSTFAYSRMTFQSAGDRLRLFSYTEPTASADSAALQICLISEAL</sequence>
<protein>
    <submittedName>
        <fullName evidence="1">DUF2793 domain-containing protein</fullName>
    </submittedName>
</protein>
<accession>A0ABW2BHV8</accession>
<reference evidence="2" key="1">
    <citation type="journal article" date="2019" name="Int. J. Syst. Evol. Microbiol.">
        <title>The Global Catalogue of Microorganisms (GCM) 10K type strain sequencing project: providing services to taxonomists for standard genome sequencing and annotation.</title>
        <authorList>
            <consortium name="The Broad Institute Genomics Platform"/>
            <consortium name="The Broad Institute Genome Sequencing Center for Infectious Disease"/>
            <person name="Wu L."/>
            <person name="Ma J."/>
        </authorList>
    </citation>
    <scope>NUCLEOTIDE SEQUENCE [LARGE SCALE GENOMIC DNA]</scope>
    <source>
        <strain evidence="2">CCUG 48316</strain>
    </source>
</reference>